<proteinExistence type="predicted"/>
<keyword evidence="2" id="KW-1185">Reference proteome</keyword>
<dbReference type="Proteomes" id="UP001153331">
    <property type="component" value="Unassembled WGS sequence"/>
</dbReference>
<evidence type="ECO:0000313" key="2">
    <source>
        <dbReference type="Proteomes" id="UP001153331"/>
    </source>
</evidence>
<sequence>MTLFASSMFCGLALLFAALSSAAPSSLVNNEQPLHHAFVDEPFNIASAPANTAASTLEKRGYDPSTEWQRTSTVEIWSGGSNSAPVNYGDLRGSNLSDTIFTRLNVACPASTGEGSRGCCPGSPQMPTEWRSFFTNALVNGDPWWEVQLRQPWVRIQQGCFRDEGVRVVLLQLVAEALAAYTLRSDGYNCYEIPGTWKGHYRNVPHVVNLPNTKDDADPLDFLQPTYYNYMYIETWSSDATNQFGFTKGQLRPCKTCALIDDVMDKYEKDICDLFPEWNNWFSRDAKVILNGYKVCSNEP</sequence>
<accession>A0ACC2HRC8</accession>
<dbReference type="EMBL" id="JAPHNI010001659">
    <property type="protein sequence ID" value="KAJ8105091.1"/>
    <property type="molecule type" value="Genomic_DNA"/>
</dbReference>
<organism evidence="1 2">
    <name type="scientific">Boeremia exigua</name>
    <dbReference type="NCBI Taxonomy" id="749465"/>
    <lineage>
        <taxon>Eukaryota</taxon>
        <taxon>Fungi</taxon>
        <taxon>Dikarya</taxon>
        <taxon>Ascomycota</taxon>
        <taxon>Pezizomycotina</taxon>
        <taxon>Dothideomycetes</taxon>
        <taxon>Pleosporomycetidae</taxon>
        <taxon>Pleosporales</taxon>
        <taxon>Pleosporineae</taxon>
        <taxon>Didymellaceae</taxon>
        <taxon>Boeremia</taxon>
    </lineage>
</organism>
<protein>
    <submittedName>
        <fullName evidence="1">Uncharacterized protein</fullName>
    </submittedName>
</protein>
<name>A0ACC2HRC8_9PLEO</name>
<reference evidence="1" key="1">
    <citation type="submission" date="2022-11" db="EMBL/GenBank/DDBJ databases">
        <title>Genome Sequence of Boeremia exigua.</title>
        <authorList>
            <person name="Buettner E."/>
        </authorList>
    </citation>
    <scope>NUCLEOTIDE SEQUENCE</scope>
    <source>
        <strain evidence="1">CU02</strain>
    </source>
</reference>
<comment type="caution">
    <text evidence="1">The sequence shown here is derived from an EMBL/GenBank/DDBJ whole genome shotgun (WGS) entry which is preliminary data.</text>
</comment>
<gene>
    <name evidence="1" type="ORF">OPT61_g10388</name>
</gene>
<evidence type="ECO:0000313" key="1">
    <source>
        <dbReference type="EMBL" id="KAJ8105091.1"/>
    </source>
</evidence>